<dbReference type="GeneID" id="19401780"/>
<accession>R0K1D5</accession>
<keyword evidence="2" id="KW-1185">Reference proteome</keyword>
<evidence type="ECO:0000313" key="2">
    <source>
        <dbReference type="Proteomes" id="UP000016935"/>
    </source>
</evidence>
<organism evidence="1 2">
    <name type="scientific">Exserohilum turcicum (strain 28A)</name>
    <name type="common">Northern leaf blight fungus</name>
    <name type="synonym">Setosphaeria turcica</name>
    <dbReference type="NCBI Taxonomy" id="671987"/>
    <lineage>
        <taxon>Eukaryota</taxon>
        <taxon>Fungi</taxon>
        <taxon>Dikarya</taxon>
        <taxon>Ascomycota</taxon>
        <taxon>Pezizomycotina</taxon>
        <taxon>Dothideomycetes</taxon>
        <taxon>Pleosporomycetidae</taxon>
        <taxon>Pleosporales</taxon>
        <taxon>Pleosporineae</taxon>
        <taxon>Pleosporaceae</taxon>
        <taxon>Exserohilum</taxon>
    </lineage>
</organism>
<name>R0K1D5_EXST2</name>
<dbReference type="RefSeq" id="XP_008029188.1">
    <property type="nucleotide sequence ID" value="XM_008030997.1"/>
</dbReference>
<dbReference type="Proteomes" id="UP000016935">
    <property type="component" value="Unassembled WGS sequence"/>
</dbReference>
<protein>
    <submittedName>
        <fullName evidence="1">Uncharacterized protein</fullName>
    </submittedName>
</protein>
<evidence type="ECO:0000313" key="1">
    <source>
        <dbReference type="EMBL" id="EOA83484.1"/>
    </source>
</evidence>
<reference evidence="1 2" key="2">
    <citation type="journal article" date="2013" name="PLoS Genet.">
        <title>Comparative genome structure, secondary metabolite, and effector coding capacity across Cochliobolus pathogens.</title>
        <authorList>
            <person name="Condon B.J."/>
            <person name="Leng Y."/>
            <person name="Wu D."/>
            <person name="Bushley K.E."/>
            <person name="Ohm R.A."/>
            <person name="Otillar R."/>
            <person name="Martin J."/>
            <person name="Schackwitz W."/>
            <person name="Grimwood J."/>
            <person name="MohdZainudin N."/>
            <person name="Xue C."/>
            <person name="Wang R."/>
            <person name="Manning V.A."/>
            <person name="Dhillon B."/>
            <person name="Tu Z.J."/>
            <person name="Steffenson B.J."/>
            <person name="Salamov A."/>
            <person name="Sun H."/>
            <person name="Lowry S."/>
            <person name="LaButti K."/>
            <person name="Han J."/>
            <person name="Copeland A."/>
            <person name="Lindquist E."/>
            <person name="Barry K."/>
            <person name="Schmutz J."/>
            <person name="Baker S.E."/>
            <person name="Ciuffetti L.M."/>
            <person name="Grigoriev I.V."/>
            <person name="Zhong S."/>
            <person name="Turgeon B.G."/>
        </authorList>
    </citation>
    <scope>NUCLEOTIDE SEQUENCE [LARGE SCALE GENOMIC DNA]</scope>
    <source>
        <strain evidence="2">28A</strain>
    </source>
</reference>
<dbReference type="AlphaFoldDB" id="R0K1D5"/>
<dbReference type="OrthoDB" id="3790439at2759"/>
<dbReference type="eggNOG" id="ENOG502RPKE">
    <property type="taxonomic scope" value="Eukaryota"/>
</dbReference>
<gene>
    <name evidence="1" type="ORF">SETTUDRAFT_180615</name>
</gene>
<dbReference type="HOGENOM" id="CLU_1147368_0_0_1"/>
<proteinExistence type="predicted"/>
<reference evidence="1 2" key="1">
    <citation type="journal article" date="2012" name="PLoS Pathog.">
        <title>Diverse lifestyles and strategies of plant pathogenesis encoded in the genomes of eighteen Dothideomycetes fungi.</title>
        <authorList>
            <person name="Ohm R.A."/>
            <person name="Feau N."/>
            <person name="Henrissat B."/>
            <person name="Schoch C.L."/>
            <person name="Horwitz B.A."/>
            <person name="Barry K.W."/>
            <person name="Condon B.J."/>
            <person name="Copeland A.C."/>
            <person name="Dhillon B."/>
            <person name="Glaser F."/>
            <person name="Hesse C.N."/>
            <person name="Kosti I."/>
            <person name="LaButti K."/>
            <person name="Lindquist E.A."/>
            <person name="Lucas S."/>
            <person name="Salamov A.A."/>
            <person name="Bradshaw R.E."/>
            <person name="Ciuffetti L."/>
            <person name="Hamelin R.C."/>
            <person name="Kema G.H.J."/>
            <person name="Lawrence C."/>
            <person name="Scott J.A."/>
            <person name="Spatafora J.W."/>
            <person name="Turgeon B.G."/>
            <person name="de Wit P.J.G.M."/>
            <person name="Zhong S."/>
            <person name="Goodwin S.B."/>
            <person name="Grigoriev I.V."/>
        </authorList>
    </citation>
    <scope>NUCLEOTIDE SEQUENCE [LARGE SCALE GENOMIC DNA]</scope>
    <source>
        <strain evidence="2">28A</strain>
    </source>
</reference>
<dbReference type="EMBL" id="KB908833">
    <property type="protein sequence ID" value="EOA83484.1"/>
    <property type="molecule type" value="Genomic_DNA"/>
</dbReference>
<sequence length="252" mass="27718">MSNTNESIPFLRGGGNCHSCSEGNAAPPPPAPRRVAAVEVIEKSPMSEEEMQRGLDTIGFALSPENEPPIYRIIGAGALWAMGMKFRETSDFDILVPGGAVQSTKKKLLENEKFGKSALKSTYVKIGSKNFNVDVIPHPRAHLDEFPGEEYPQYLTSASVAPLECMIQTKIGAYRDSARVSKQAKHIKDSADQEFLFSKAVEKGLYFGFDGMSGLDRDFADDFRNFRREAAQSLDFLTIPIDKDGDVEMADA</sequence>